<organism evidence="9 10">
    <name type="scientific">Lactobacillus kullabergensis</name>
    <dbReference type="NCBI Taxonomy" id="1218493"/>
    <lineage>
        <taxon>Bacteria</taxon>
        <taxon>Bacillati</taxon>
        <taxon>Bacillota</taxon>
        <taxon>Bacilli</taxon>
        <taxon>Lactobacillales</taxon>
        <taxon>Lactobacillaceae</taxon>
        <taxon>Lactobacillus</taxon>
    </lineage>
</organism>
<keyword evidence="2" id="KW-0813">Transport</keyword>
<dbReference type="PROSITE" id="PS51101">
    <property type="entry name" value="PTS_EIIB_TYPE_4"/>
    <property type="match status" value="1"/>
</dbReference>
<dbReference type="InterPro" id="IPR004720">
    <property type="entry name" value="PTS_IIB_sorbose-sp"/>
</dbReference>
<gene>
    <name evidence="9" type="ORF">DKL58_02470</name>
</gene>
<feature type="domain" description="PTS EIIB type-4" evidence="8">
    <location>
        <begin position="1"/>
        <end position="153"/>
    </location>
</feature>
<keyword evidence="10" id="KW-1185">Reference proteome</keyword>
<evidence type="ECO:0000256" key="5">
    <source>
        <dbReference type="ARBA" id="ARBA00022679"/>
    </source>
</evidence>
<reference evidence="9 10" key="1">
    <citation type="submission" date="2018-05" db="EMBL/GenBank/DDBJ databases">
        <title>Reference genomes for bee gut microbiota database.</title>
        <authorList>
            <person name="Ellegaard K.M."/>
        </authorList>
    </citation>
    <scope>NUCLEOTIDE SEQUENCE [LARGE SCALE GENOMIC DNA]</scope>
    <source>
        <strain evidence="9 10">ESL0186</strain>
    </source>
</reference>
<proteinExistence type="predicted"/>
<name>A0ABN5LFD4_9LACO</name>
<dbReference type="Gene3D" id="3.40.35.10">
    <property type="entry name" value="Phosphotransferase system, sorbose subfamily IIB component"/>
    <property type="match status" value="1"/>
</dbReference>
<evidence type="ECO:0000256" key="7">
    <source>
        <dbReference type="ARBA" id="ARBA00022777"/>
    </source>
</evidence>
<dbReference type="Pfam" id="PF03830">
    <property type="entry name" value="PTSIIB_sorb"/>
    <property type="match status" value="1"/>
</dbReference>
<evidence type="ECO:0000256" key="3">
    <source>
        <dbReference type="ARBA" id="ARBA00022490"/>
    </source>
</evidence>
<keyword evidence="6" id="KW-0598">Phosphotransferase system</keyword>
<keyword evidence="4" id="KW-0762">Sugar transport</keyword>
<evidence type="ECO:0000313" key="9">
    <source>
        <dbReference type="EMBL" id="AWM74900.1"/>
    </source>
</evidence>
<evidence type="ECO:0000256" key="1">
    <source>
        <dbReference type="ARBA" id="ARBA00004496"/>
    </source>
</evidence>
<evidence type="ECO:0000256" key="6">
    <source>
        <dbReference type="ARBA" id="ARBA00022683"/>
    </source>
</evidence>
<dbReference type="InterPro" id="IPR036667">
    <property type="entry name" value="PTS_IIB_sorbose-sp_sf"/>
</dbReference>
<sequence>MAIKMIRIDDRLIHGQIVAAWAKTLQIKRIWVVDNGVAQDDFIKNVMKMVSPAGTDLKITGEDQIENLVSEFDNDEVNTLVLMKLPKVAKKIFDSGVALRELNVGGMGAGPGRQKLFKNISASEEEKVELENMRDSGVKVYFQVTPSEKQVLL</sequence>
<comment type="subcellular location">
    <subcellularLocation>
        <location evidence="1">Cytoplasm</location>
    </subcellularLocation>
</comment>
<keyword evidence="7" id="KW-0418">Kinase</keyword>
<dbReference type="EMBL" id="CP029477">
    <property type="protein sequence ID" value="AWM74900.1"/>
    <property type="molecule type" value="Genomic_DNA"/>
</dbReference>
<dbReference type="RefSeq" id="WP_109585964.1">
    <property type="nucleotide sequence ID" value="NZ_CP029477.1"/>
</dbReference>
<keyword evidence="3" id="KW-0963">Cytoplasm</keyword>
<dbReference type="SUPFAM" id="SSF52728">
    <property type="entry name" value="PTS IIb component"/>
    <property type="match status" value="1"/>
</dbReference>
<accession>A0ABN5LFD4</accession>
<evidence type="ECO:0000259" key="8">
    <source>
        <dbReference type="PROSITE" id="PS51101"/>
    </source>
</evidence>
<dbReference type="Proteomes" id="UP000246036">
    <property type="component" value="Chromosome"/>
</dbReference>
<keyword evidence="5" id="KW-0808">Transferase</keyword>
<evidence type="ECO:0000256" key="4">
    <source>
        <dbReference type="ARBA" id="ARBA00022597"/>
    </source>
</evidence>
<protein>
    <submittedName>
        <fullName evidence="9">PTS mannose/fructose/sorbose transporter subunit IIB</fullName>
    </submittedName>
</protein>
<evidence type="ECO:0000313" key="10">
    <source>
        <dbReference type="Proteomes" id="UP000246036"/>
    </source>
</evidence>
<evidence type="ECO:0000256" key="2">
    <source>
        <dbReference type="ARBA" id="ARBA00022448"/>
    </source>
</evidence>